<evidence type="ECO:0000313" key="1">
    <source>
        <dbReference type="EMBL" id="MBO2449736.1"/>
    </source>
</evidence>
<organism evidence="1 2">
    <name type="scientific">Actinomadura barringtoniae</name>
    <dbReference type="NCBI Taxonomy" id="1427535"/>
    <lineage>
        <taxon>Bacteria</taxon>
        <taxon>Bacillati</taxon>
        <taxon>Actinomycetota</taxon>
        <taxon>Actinomycetes</taxon>
        <taxon>Streptosporangiales</taxon>
        <taxon>Thermomonosporaceae</taxon>
        <taxon>Actinomadura</taxon>
    </lineage>
</organism>
<comment type="caution">
    <text evidence="1">The sequence shown here is derived from an EMBL/GenBank/DDBJ whole genome shotgun (WGS) entry which is preliminary data.</text>
</comment>
<proteinExistence type="predicted"/>
<dbReference type="Proteomes" id="UP000669179">
    <property type="component" value="Unassembled WGS sequence"/>
</dbReference>
<accession>A0A939T2J3</accession>
<dbReference type="EMBL" id="JAGEOJ010000008">
    <property type="protein sequence ID" value="MBO2449736.1"/>
    <property type="molecule type" value="Genomic_DNA"/>
</dbReference>
<protein>
    <submittedName>
        <fullName evidence="1">Uncharacterized protein</fullName>
    </submittedName>
</protein>
<sequence>MSTPREINRRMNRQENEVVDIHDALKEIRDTQKKQTEQFEARFTQMDAKFEAGFARLDEKIDAKFDLVVGLLTKGGEG</sequence>
<evidence type="ECO:0000313" key="2">
    <source>
        <dbReference type="Proteomes" id="UP000669179"/>
    </source>
</evidence>
<reference evidence="1" key="1">
    <citation type="submission" date="2021-03" db="EMBL/GenBank/DDBJ databases">
        <authorList>
            <person name="Kanchanasin P."/>
            <person name="Saeng-In P."/>
            <person name="Phongsopitanun W."/>
            <person name="Yuki M."/>
            <person name="Kudo T."/>
            <person name="Ohkuma M."/>
            <person name="Tanasupawat S."/>
        </authorList>
    </citation>
    <scope>NUCLEOTIDE SEQUENCE</scope>
    <source>
        <strain evidence="1">GKU 128</strain>
    </source>
</reference>
<dbReference type="RefSeq" id="WP_208257605.1">
    <property type="nucleotide sequence ID" value="NZ_JAGEOJ010000008.1"/>
</dbReference>
<keyword evidence="2" id="KW-1185">Reference proteome</keyword>
<dbReference type="AlphaFoldDB" id="A0A939T2J3"/>
<gene>
    <name evidence="1" type="ORF">J4573_21720</name>
</gene>
<name>A0A939T2J3_9ACTN</name>